<evidence type="ECO:0000256" key="8">
    <source>
        <dbReference type="ARBA" id="ARBA00022692"/>
    </source>
</evidence>
<evidence type="ECO:0000256" key="14">
    <source>
        <dbReference type="ARBA" id="ARBA00023212"/>
    </source>
</evidence>
<dbReference type="Pfam" id="PF04790">
    <property type="entry name" value="Sarcoglycan_1"/>
    <property type="match status" value="1"/>
</dbReference>
<evidence type="ECO:0000313" key="17">
    <source>
        <dbReference type="Proteomes" id="UP000298663"/>
    </source>
</evidence>
<reference evidence="16 17" key="2">
    <citation type="journal article" date="2019" name="G3 (Bethesda)">
        <title>Hybrid Assembly of the Genome of the Entomopathogenic Nematode Steinernema carpocapsae Identifies the X-Chromosome.</title>
        <authorList>
            <person name="Serra L."/>
            <person name="Macchietto M."/>
            <person name="Macias-Munoz A."/>
            <person name="McGill C.J."/>
            <person name="Rodriguez I.M."/>
            <person name="Rodriguez B."/>
            <person name="Murad R."/>
            <person name="Mortazavi A."/>
        </authorList>
    </citation>
    <scope>NUCLEOTIDE SEQUENCE [LARGE SCALE GENOMIC DNA]</scope>
    <source>
        <strain evidence="16 17">ALL</strain>
    </source>
</reference>
<evidence type="ECO:0000256" key="9">
    <source>
        <dbReference type="ARBA" id="ARBA00022968"/>
    </source>
</evidence>
<comment type="subunit">
    <text evidence="15">Cross-link to form 2 major subcomplexes: one consisting of SGCB, SGCD and SGCG and the other consisting of SGCB and SGCD. The association between SGCB and SGCG is particularly strong while SGCA is loosely associated with the other sarcoglycans.</text>
</comment>
<keyword evidence="9" id="KW-0735">Signal-anchor</keyword>
<evidence type="ECO:0000256" key="4">
    <source>
        <dbReference type="ARBA" id="ARBA00007574"/>
    </source>
</evidence>
<dbReference type="GO" id="GO:0042383">
    <property type="term" value="C:sarcolemma"/>
    <property type="evidence" value="ECO:0007669"/>
    <property type="project" value="UniProtKB-SubCell"/>
</dbReference>
<evidence type="ECO:0000256" key="11">
    <source>
        <dbReference type="ARBA" id="ARBA00023136"/>
    </source>
</evidence>
<keyword evidence="6" id="KW-1003">Cell membrane</keyword>
<evidence type="ECO:0000256" key="6">
    <source>
        <dbReference type="ARBA" id="ARBA00022475"/>
    </source>
</evidence>
<dbReference type="STRING" id="34508.A0A4U5ME39"/>
<dbReference type="InterPro" id="IPR027659">
    <property type="entry name" value="Sgcb"/>
</dbReference>
<evidence type="ECO:0000256" key="1">
    <source>
        <dbReference type="ARBA" id="ARBA00002860"/>
    </source>
</evidence>
<evidence type="ECO:0000256" key="5">
    <source>
        <dbReference type="ARBA" id="ARBA00015329"/>
    </source>
</evidence>
<evidence type="ECO:0000256" key="2">
    <source>
        <dbReference type="ARBA" id="ARBA00004245"/>
    </source>
</evidence>
<keyword evidence="10" id="KW-1133">Transmembrane helix</keyword>
<evidence type="ECO:0000256" key="3">
    <source>
        <dbReference type="ARBA" id="ARBA00004274"/>
    </source>
</evidence>
<evidence type="ECO:0000313" key="16">
    <source>
        <dbReference type="EMBL" id="TKR67421.1"/>
    </source>
</evidence>
<comment type="function">
    <text evidence="1">Component of the sarcoglycan complex, a subcomplex of the dystrophin-glycoprotein complex which forms a link between the F-actin cytoskeleton and the extracellular matrix.</text>
</comment>
<keyword evidence="17" id="KW-1185">Reference proteome</keyword>
<gene>
    <name evidence="16" type="ORF">L596_023577</name>
</gene>
<dbReference type="InterPro" id="IPR006875">
    <property type="entry name" value="Sarcoglycan"/>
</dbReference>
<keyword evidence="7" id="KW-0963">Cytoplasm</keyword>
<evidence type="ECO:0000256" key="10">
    <source>
        <dbReference type="ARBA" id="ARBA00022989"/>
    </source>
</evidence>
<dbReference type="GO" id="GO:0005856">
    <property type="term" value="C:cytoskeleton"/>
    <property type="evidence" value="ECO:0007669"/>
    <property type="project" value="UniProtKB-SubCell"/>
</dbReference>
<proteinExistence type="inferred from homology"/>
<dbReference type="GO" id="GO:0007517">
    <property type="term" value="P:muscle organ development"/>
    <property type="evidence" value="ECO:0007669"/>
    <property type="project" value="InterPro"/>
</dbReference>
<keyword evidence="11" id="KW-0472">Membrane</keyword>
<keyword evidence="12" id="KW-1015">Disulfide bond</keyword>
<evidence type="ECO:0000256" key="13">
    <source>
        <dbReference type="ARBA" id="ARBA00023180"/>
    </source>
</evidence>
<organism evidence="16 17">
    <name type="scientific">Steinernema carpocapsae</name>
    <name type="common">Entomopathogenic nematode</name>
    <dbReference type="NCBI Taxonomy" id="34508"/>
    <lineage>
        <taxon>Eukaryota</taxon>
        <taxon>Metazoa</taxon>
        <taxon>Ecdysozoa</taxon>
        <taxon>Nematoda</taxon>
        <taxon>Chromadorea</taxon>
        <taxon>Rhabditida</taxon>
        <taxon>Tylenchina</taxon>
        <taxon>Panagrolaimomorpha</taxon>
        <taxon>Strongyloidoidea</taxon>
        <taxon>Steinernematidae</taxon>
        <taxon>Steinernema</taxon>
    </lineage>
</organism>
<sequence length="270" mass="29765">MKQKLIILLIILALLAILSLTILALNITIIRALRMNLRGMKALEITKMQVRDPDHPDHFKEEPVVRFMEKADLGHVILDSGKVEGKGDKTLKIDGSRVIFAGNENQTRMVLQEGSCRLDGVENFRVKDFVGKTLFDARNPAVTVDHRIKTIATKYVITNKIRSPVNEDLHFNVDNLIIRGNEGIKSDSKTFNATAGTTLTLKTSVDGAIRLNARRMAMGTKFQTLPISASPALTASIDAFRLCVCVGSSQPRLFTVHGNKPCYAPPGICT</sequence>
<evidence type="ECO:0000256" key="7">
    <source>
        <dbReference type="ARBA" id="ARBA00022490"/>
    </source>
</evidence>
<reference evidence="16 17" key="1">
    <citation type="journal article" date="2015" name="Genome Biol.">
        <title>Comparative genomics of Steinernema reveals deeply conserved gene regulatory networks.</title>
        <authorList>
            <person name="Dillman A.R."/>
            <person name="Macchietto M."/>
            <person name="Porter C.F."/>
            <person name="Rogers A."/>
            <person name="Williams B."/>
            <person name="Antoshechkin I."/>
            <person name="Lee M.M."/>
            <person name="Goodwin Z."/>
            <person name="Lu X."/>
            <person name="Lewis E.E."/>
            <person name="Goodrich-Blair H."/>
            <person name="Stock S.P."/>
            <person name="Adams B.J."/>
            <person name="Sternberg P.W."/>
            <person name="Mortazavi A."/>
        </authorList>
    </citation>
    <scope>NUCLEOTIDE SEQUENCE [LARGE SCALE GENOMIC DNA]</scope>
    <source>
        <strain evidence="16 17">ALL</strain>
    </source>
</reference>
<dbReference type="GO" id="GO:0016012">
    <property type="term" value="C:sarcoglycan complex"/>
    <property type="evidence" value="ECO:0007669"/>
    <property type="project" value="InterPro"/>
</dbReference>
<comment type="subcellular location">
    <subcellularLocation>
        <location evidence="3">Cell membrane</location>
        <location evidence="3">Sarcolemma</location>
        <topology evidence="3">Single-pass type II membrane protein</topology>
    </subcellularLocation>
    <subcellularLocation>
        <location evidence="2">Cytoplasm</location>
        <location evidence="2">Cytoskeleton</location>
    </subcellularLocation>
</comment>
<name>A0A4U5ME39_STECR</name>
<dbReference type="PANTHER" id="PTHR21142:SF2">
    <property type="entry name" value="BETA-SARCOGLYCAN"/>
    <property type="match status" value="1"/>
</dbReference>
<dbReference type="OrthoDB" id="5843723at2759"/>
<dbReference type="AlphaFoldDB" id="A0A4U5ME39"/>
<comment type="caution">
    <text evidence="16">The sequence shown here is derived from an EMBL/GenBank/DDBJ whole genome shotgun (WGS) entry which is preliminary data.</text>
</comment>
<comment type="similarity">
    <text evidence="4">Belongs to the sarcoglycan beta/delta/gamma/zeta family.</text>
</comment>
<dbReference type="EMBL" id="AZBU02000008">
    <property type="protein sequence ID" value="TKR67421.1"/>
    <property type="molecule type" value="Genomic_DNA"/>
</dbReference>
<accession>A0A4U5ME39</accession>
<evidence type="ECO:0000256" key="12">
    <source>
        <dbReference type="ARBA" id="ARBA00023157"/>
    </source>
</evidence>
<protein>
    <recommendedName>
        <fullName evidence="5">Beta-sarcoglycan</fullName>
    </recommendedName>
</protein>
<dbReference type="Proteomes" id="UP000298663">
    <property type="component" value="Unassembled WGS sequence"/>
</dbReference>
<keyword evidence="14" id="KW-0206">Cytoskeleton</keyword>
<keyword evidence="8" id="KW-0812">Transmembrane</keyword>
<keyword evidence="13" id="KW-0325">Glycoprotein</keyword>
<evidence type="ECO:0000256" key="15">
    <source>
        <dbReference type="ARBA" id="ARBA00026041"/>
    </source>
</evidence>
<dbReference type="PANTHER" id="PTHR21142">
    <property type="entry name" value="SARCOGLYCANS"/>
    <property type="match status" value="1"/>
</dbReference>